<dbReference type="Gene3D" id="2.40.50.1020">
    <property type="entry name" value="LytTr DNA-binding domain"/>
    <property type="match status" value="1"/>
</dbReference>
<gene>
    <name evidence="4" type="ORF">SAMN04489724_0496</name>
</gene>
<dbReference type="InterPro" id="IPR046947">
    <property type="entry name" value="LytR-like"/>
</dbReference>
<protein>
    <submittedName>
        <fullName evidence="4">DNA-binding response regulator, LytR/AlgR family</fullName>
    </submittedName>
</protein>
<evidence type="ECO:0000313" key="5">
    <source>
        <dbReference type="Proteomes" id="UP000199673"/>
    </source>
</evidence>
<dbReference type="EMBL" id="FPBF01000001">
    <property type="protein sequence ID" value="SFT37938.1"/>
    <property type="molecule type" value="Genomic_DNA"/>
</dbReference>
<dbReference type="GO" id="GO:0003677">
    <property type="term" value="F:DNA binding"/>
    <property type="evidence" value="ECO:0007669"/>
    <property type="project" value="UniProtKB-KW"/>
</dbReference>
<feature type="modified residue" description="4-aspartylphosphate" evidence="1">
    <location>
        <position position="53"/>
    </location>
</feature>
<dbReference type="PROSITE" id="PS50110">
    <property type="entry name" value="RESPONSE_REGULATORY"/>
    <property type="match status" value="1"/>
</dbReference>
<dbReference type="STRING" id="305507.SAMN04489724_0496"/>
<dbReference type="InterPro" id="IPR007492">
    <property type="entry name" value="LytTR_DNA-bd_dom"/>
</dbReference>
<dbReference type="Pfam" id="PF00072">
    <property type="entry name" value="Response_reg"/>
    <property type="match status" value="1"/>
</dbReference>
<keyword evidence="1" id="KW-0597">Phosphoprotein</keyword>
<evidence type="ECO:0000256" key="1">
    <source>
        <dbReference type="PROSITE-ProRule" id="PRU00169"/>
    </source>
</evidence>
<reference evidence="5" key="1">
    <citation type="submission" date="2016-10" db="EMBL/GenBank/DDBJ databases">
        <authorList>
            <person name="Varghese N."/>
            <person name="Submissions S."/>
        </authorList>
    </citation>
    <scope>NUCLEOTIDE SEQUENCE [LARGE SCALE GENOMIC DNA]</scope>
    <source>
        <strain evidence="5">DSM 23445</strain>
    </source>
</reference>
<dbReference type="SMART" id="SM00448">
    <property type="entry name" value="REC"/>
    <property type="match status" value="1"/>
</dbReference>
<dbReference type="Gene3D" id="3.40.50.2300">
    <property type="match status" value="1"/>
</dbReference>
<keyword evidence="5" id="KW-1185">Reference proteome</keyword>
<evidence type="ECO:0000259" key="3">
    <source>
        <dbReference type="PROSITE" id="PS50930"/>
    </source>
</evidence>
<name>A0A1I6XHQ0_9BACT</name>
<dbReference type="InterPro" id="IPR001789">
    <property type="entry name" value="Sig_transdc_resp-reg_receiver"/>
</dbReference>
<evidence type="ECO:0000259" key="2">
    <source>
        <dbReference type="PROSITE" id="PS50110"/>
    </source>
</evidence>
<keyword evidence="4" id="KW-0238">DNA-binding</keyword>
<dbReference type="AlphaFoldDB" id="A0A1I6XHQ0"/>
<proteinExistence type="predicted"/>
<dbReference type="InterPro" id="IPR011006">
    <property type="entry name" value="CheY-like_superfamily"/>
</dbReference>
<dbReference type="RefSeq" id="WP_091691115.1">
    <property type="nucleotide sequence ID" value="NZ_FPBF01000001.1"/>
</dbReference>
<dbReference type="SUPFAM" id="SSF52172">
    <property type="entry name" value="CheY-like"/>
    <property type="match status" value="1"/>
</dbReference>
<dbReference type="OrthoDB" id="1646880at2"/>
<sequence>MNCLIVDDEPIAQNILKDFVSKVDHLNLVGCAINANEAFNLVQQEQVDLIFLDINMPGIDGMAFAKIIPQEIHVIFTTAYREYALEGFNLEATDYLLKPIPFERFLKAVAKVKQGLDQKGSIIASEKPEFIFVKQDRKMEKIAFDSILYVESYSDYIKIHVRERVILVRESISNFESKLPESQFIRFHRSFIGNISAITSYTHEFLEIDGKALTISRSYKEDVLNRLQQFE</sequence>
<organism evidence="4 5">
    <name type="scientific">Algoriphagus locisalis</name>
    <dbReference type="NCBI Taxonomy" id="305507"/>
    <lineage>
        <taxon>Bacteria</taxon>
        <taxon>Pseudomonadati</taxon>
        <taxon>Bacteroidota</taxon>
        <taxon>Cytophagia</taxon>
        <taxon>Cytophagales</taxon>
        <taxon>Cyclobacteriaceae</taxon>
        <taxon>Algoriphagus</taxon>
    </lineage>
</organism>
<dbReference type="PANTHER" id="PTHR37299:SF1">
    <property type="entry name" value="STAGE 0 SPORULATION PROTEIN A HOMOLOG"/>
    <property type="match status" value="1"/>
</dbReference>
<dbReference type="Pfam" id="PF04397">
    <property type="entry name" value="LytTR"/>
    <property type="match status" value="1"/>
</dbReference>
<accession>A0A1I6XHQ0</accession>
<dbReference type="SMART" id="SM00850">
    <property type="entry name" value="LytTR"/>
    <property type="match status" value="1"/>
</dbReference>
<dbReference type="Proteomes" id="UP000199673">
    <property type="component" value="Unassembled WGS sequence"/>
</dbReference>
<dbReference type="PROSITE" id="PS50930">
    <property type="entry name" value="HTH_LYTTR"/>
    <property type="match status" value="1"/>
</dbReference>
<feature type="domain" description="Response regulatory" evidence="2">
    <location>
        <begin position="2"/>
        <end position="113"/>
    </location>
</feature>
<evidence type="ECO:0000313" key="4">
    <source>
        <dbReference type="EMBL" id="SFT37938.1"/>
    </source>
</evidence>
<feature type="domain" description="HTH LytTR-type" evidence="3">
    <location>
        <begin position="131"/>
        <end position="229"/>
    </location>
</feature>
<dbReference type="PANTHER" id="PTHR37299">
    <property type="entry name" value="TRANSCRIPTIONAL REGULATOR-RELATED"/>
    <property type="match status" value="1"/>
</dbReference>
<dbReference type="GO" id="GO:0000156">
    <property type="term" value="F:phosphorelay response regulator activity"/>
    <property type="evidence" value="ECO:0007669"/>
    <property type="project" value="InterPro"/>
</dbReference>